<dbReference type="PRINTS" id="PR00996">
    <property type="entry name" value="CHERMTFRASE"/>
</dbReference>
<evidence type="ECO:0000259" key="6">
    <source>
        <dbReference type="PROSITE" id="PS50123"/>
    </source>
</evidence>
<dbReference type="SUPFAM" id="SSF47757">
    <property type="entry name" value="Chemotaxis receptor methyltransferase CheR, N-terminal domain"/>
    <property type="match status" value="1"/>
</dbReference>
<reference evidence="7" key="1">
    <citation type="submission" date="2015-10" db="EMBL/GenBank/DDBJ databases">
        <authorList>
            <person name="Gilbert D.G."/>
        </authorList>
    </citation>
    <scope>NUCLEOTIDE SEQUENCE</scope>
</reference>
<evidence type="ECO:0000256" key="1">
    <source>
        <dbReference type="ARBA" id="ARBA00001541"/>
    </source>
</evidence>
<dbReference type="EMBL" id="CZRL01000105">
    <property type="protein sequence ID" value="CUS54759.1"/>
    <property type="molecule type" value="Genomic_DNA"/>
</dbReference>
<dbReference type="Pfam" id="PF01739">
    <property type="entry name" value="CheR"/>
    <property type="match status" value="1"/>
</dbReference>
<dbReference type="PANTHER" id="PTHR24422">
    <property type="entry name" value="CHEMOTAXIS PROTEIN METHYLTRANSFERASE"/>
    <property type="match status" value="1"/>
</dbReference>
<dbReference type="InterPro" id="IPR022642">
    <property type="entry name" value="CheR_C"/>
</dbReference>
<keyword evidence="5" id="KW-0949">S-adenosyl-L-methionine</keyword>
<evidence type="ECO:0000256" key="4">
    <source>
        <dbReference type="ARBA" id="ARBA00022679"/>
    </source>
</evidence>
<dbReference type="Pfam" id="PF03705">
    <property type="entry name" value="CheR_N"/>
    <property type="match status" value="1"/>
</dbReference>
<evidence type="ECO:0000313" key="7">
    <source>
        <dbReference type="EMBL" id="CUS54759.1"/>
    </source>
</evidence>
<sequence>MLLTEIELPTESQYRDYQNFIQNELGLSLGDDKAYLLHGRLQRRMRELGLDNYADYFQMLAADQEGQERQRFFNAITTTKTDFYREKEHFDWLVREIYPELREKISRSELAKIRLWSAGCSFGQEAYSLALDASEFFAKELSTGMDLKILATDVNTEALNVAQRGQYAAETLNTLPERFRDRHFRRINSDQQDLYQISKSAGSLIDFRRLNFLQLHYPIETRFQVIFCRNVFYYFDAARRQAILNRLAGYLEEGGWLVLSLTEIGYQVDGLTKVRGEIFRRQPD</sequence>
<dbReference type="InterPro" id="IPR029063">
    <property type="entry name" value="SAM-dependent_MTases_sf"/>
</dbReference>
<dbReference type="GO" id="GO:0008983">
    <property type="term" value="F:protein-glutamate O-methyltransferase activity"/>
    <property type="evidence" value="ECO:0007669"/>
    <property type="project" value="UniProtKB-EC"/>
</dbReference>
<protein>
    <recommendedName>
        <fullName evidence="2">protein-glutamate O-methyltransferase</fullName>
        <ecNumber evidence="2">2.1.1.80</ecNumber>
    </recommendedName>
</protein>
<dbReference type="InterPro" id="IPR036804">
    <property type="entry name" value="CheR_N_sf"/>
</dbReference>
<evidence type="ECO:0000256" key="5">
    <source>
        <dbReference type="ARBA" id="ARBA00022691"/>
    </source>
</evidence>
<dbReference type="SMART" id="SM00138">
    <property type="entry name" value="MeTrc"/>
    <property type="match status" value="1"/>
</dbReference>
<dbReference type="InterPro" id="IPR050903">
    <property type="entry name" value="Bact_Chemotaxis_MeTrfase"/>
</dbReference>
<keyword evidence="4 7" id="KW-0808">Transferase</keyword>
<dbReference type="SUPFAM" id="SSF53335">
    <property type="entry name" value="S-adenosyl-L-methionine-dependent methyltransferases"/>
    <property type="match status" value="1"/>
</dbReference>
<organism evidence="7">
    <name type="scientific">hydrothermal vent metagenome</name>
    <dbReference type="NCBI Taxonomy" id="652676"/>
    <lineage>
        <taxon>unclassified sequences</taxon>
        <taxon>metagenomes</taxon>
        <taxon>ecological metagenomes</taxon>
    </lineage>
</organism>
<dbReference type="AlphaFoldDB" id="A0A160TY47"/>
<feature type="domain" description="CheR-type methyltransferase" evidence="6">
    <location>
        <begin position="2"/>
        <end position="263"/>
    </location>
</feature>
<dbReference type="PROSITE" id="PS50123">
    <property type="entry name" value="CHER"/>
    <property type="match status" value="1"/>
</dbReference>
<dbReference type="InterPro" id="IPR000780">
    <property type="entry name" value="CheR_MeTrfase"/>
</dbReference>
<evidence type="ECO:0000256" key="3">
    <source>
        <dbReference type="ARBA" id="ARBA00022603"/>
    </source>
</evidence>
<evidence type="ECO:0000256" key="2">
    <source>
        <dbReference type="ARBA" id="ARBA00012534"/>
    </source>
</evidence>
<dbReference type="EC" id="2.1.1.80" evidence="2"/>
<dbReference type="GO" id="GO:0032259">
    <property type="term" value="P:methylation"/>
    <property type="evidence" value="ECO:0007669"/>
    <property type="project" value="UniProtKB-KW"/>
</dbReference>
<dbReference type="InterPro" id="IPR022641">
    <property type="entry name" value="CheR_N"/>
</dbReference>
<dbReference type="InterPro" id="IPR026024">
    <property type="entry name" value="Chemotaxis_MeTrfase_CheR"/>
</dbReference>
<proteinExistence type="predicted"/>
<accession>A0A160TY47</accession>
<name>A0A160TY47_9ZZZZ</name>
<dbReference type="PANTHER" id="PTHR24422:SF19">
    <property type="entry name" value="CHEMOTAXIS PROTEIN METHYLTRANSFERASE"/>
    <property type="match status" value="1"/>
</dbReference>
<dbReference type="CDD" id="cd02440">
    <property type="entry name" value="AdoMet_MTases"/>
    <property type="match status" value="1"/>
</dbReference>
<dbReference type="PIRSF" id="PIRSF000410">
    <property type="entry name" value="CheR"/>
    <property type="match status" value="1"/>
</dbReference>
<keyword evidence="3 7" id="KW-0489">Methyltransferase</keyword>
<comment type="catalytic activity">
    <reaction evidence="1">
        <text>L-glutamyl-[protein] + S-adenosyl-L-methionine = [protein]-L-glutamate 5-O-methyl ester + S-adenosyl-L-homocysteine</text>
        <dbReference type="Rhea" id="RHEA:24452"/>
        <dbReference type="Rhea" id="RHEA-COMP:10208"/>
        <dbReference type="Rhea" id="RHEA-COMP:10311"/>
        <dbReference type="ChEBI" id="CHEBI:29973"/>
        <dbReference type="ChEBI" id="CHEBI:57856"/>
        <dbReference type="ChEBI" id="CHEBI:59789"/>
        <dbReference type="ChEBI" id="CHEBI:82795"/>
        <dbReference type="EC" id="2.1.1.80"/>
    </reaction>
</comment>
<dbReference type="Gene3D" id="3.40.50.150">
    <property type="entry name" value="Vaccinia Virus protein VP39"/>
    <property type="match status" value="1"/>
</dbReference>
<gene>
    <name evidence="7" type="ORF">MGWOODY_XGa1697</name>
</gene>
<dbReference type="Gene3D" id="1.10.155.10">
    <property type="entry name" value="Chemotaxis receptor methyltransferase CheR, N-terminal domain"/>
    <property type="match status" value="1"/>
</dbReference>